<keyword evidence="2" id="KW-1185">Reference proteome</keyword>
<dbReference type="EnsemblPlants" id="ORGLA02G0288000.1">
    <property type="protein sequence ID" value="ORGLA02G0288000.1"/>
    <property type="gene ID" value="ORGLA02G0288000"/>
</dbReference>
<dbReference type="AlphaFoldDB" id="I1P4H4"/>
<proteinExistence type="predicted"/>
<protein>
    <submittedName>
        <fullName evidence="1">Uncharacterized protein</fullName>
    </submittedName>
</protein>
<evidence type="ECO:0000313" key="2">
    <source>
        <dbReference type="Proteomes" id="UP000007306"/>
    </source>
</evidence>
<dbReference type="Gramene" id="ORGLA02G0288000.1">
    <property type="protein sequence ID" value="ORGLA02G0288000.1"/>
    <property type="gene ID" value="ORGLA02G0288000"/>
</dbReference>
<dbReference type="PANTHER" id="PTHR31110:SF2">
    <property type="entry name" value="PESTICIDAL CRYSTAL CRY8BA PROTEIN"/>
    <property type="match status" value="1"/>
</dbReference>
<dbReference type="Proteomes" id="UP000007306">
    <property type="component" value="Chromosome 2"/>
</dbReference>
<accession>I1P4H4</accession>
<sequence>RNPLLGLSVINLEHLLPLEKSMCAEQDGLSDVPSAPPIHAYDQEISQVSQNVDANVCDGSTVKKEEYNDDGLEPNLPEKSELQNVLLQSEEELMAKRTSELVSDGVASKPKKTIGKMKVQFPDSLGDDLIIDVSDSKGKPCGRVVAQVATMAEESTDKLRWWSIYREPEHELVGRIQLYIHYTTAADENNTKYGSVAETVAYDIVLEVAMKAQHIQQRNLILHGSWKWLLTEFALYYGVSDAYTKLRYLAIRTNNHHFYLGCVREHGLGTLPPSFLENEATV</sequence>
<dbReference type="HOGENOM" id="CLU_988962_0_0_1"/>
<dbReference type="PANTHER" id="PTHR31110">
    <property type="entry name" value="PESTICIDAL CRYSTAL CRY8BA PROTEIN"/>
    <property type="match status" value="1"/>
</dbReference>
<organism evidence="1 2">
    <name type="scientific">Oryza glaberrima</name>
    <name type="common">African rice</name>
    <dbReference type="NCBI Taxonomy" id="4538"/>
    <lineage>
        <taxon>Eukaryota</taxon>
        <taxon>Viridiplantae</taxon>
        <taxon>Streptophyta</taxon>
        <taxon>Embryophyta</taxon>
        <taxon>Tracheophyta</taxon>
        <taxon>Spermatophyta</taxon>
        <taxon>Magnoliopsida</taxon>
        <taxon>Liliopsida</taxon>
        <taxon>Poales</taxon>
        <taxon>Poaceae</taxon>
        <taxon>BOP clade</taxon>
        <taxon>Oryzoideae</taxon>
        <taxon>Oryzeae</taxon>
        <taxon>Oryzinae</taxon>
        <taxon>Oryza</taxon>
    </lineage>
</organism>
<name>I1P4H4_ORYGL</name>
<reference evidence="1" key="1">
    <citation type="submission" date="2015-06" db="UniProtKB">
        <authorList>
            <consortium name="EnsemblPlants"/>
        </authorList>
    </citation>
    <scope>IDENTIFICATION</scope>
</reference>
<evidence type="ECO:0000313" key="1">
    <source>
        <dbReference type="EnsemblPlants" id="ORGLA02G0288000.1"/>
    </source>
</evidence>
<dbReference type="STRING" id="4538.I1P4H4"/>
<dbReference type="eggNOG" id="ENOG502QTE9">
    <property type="taxonomic scope" value="Eukaryota"/>
</dbReference>
<reference evidence="1 2" key="2">
    <citation type="submission" date="2018-04" db="EMBL/GenBank/DDBJ databases">
        <title>OglaRS2 (Oryza glaberrima Reference Sequence Version 2).</title>
        <authorList>
            <person name="Zhang J."/>
            <person name="Kudrna D."/>
            <person name="Lee S."/>
            <person name="Talag J."/>
            <person name="Rajasekar S."/>
            <person name="Wing R.A."/>
        </authorList>
    </citation>
    <scope>NUCLEOTIDE SEQUENCE [LARGE SCALE GENOMIC DNA]</scope>
    <source>
        <strain evidence="1 2">cv. IRGC 96717</strain>
    </source>
</reference>